<dbReference type="InterPro" id="IPR001543">
    <property type="entry name" value="FliN-like_C"/>
</dbReference>
<evidence type="ECO:0000256" key="1">
    <source>
        <dbReference type="SAM" id="MobiDB-lite"/>
    </source>
</evidence>
<evidence type="ECO:0000313" key="4">
    <source>
        <dbReference type="Proteomes" id="UP000199125"/>
    </source>
</evidence>
<name>A0A1H6KFB8_9RHOB</name>
<dbReference type="RefSeq" id="WP_090845569.1">
    <property type="nucleotide sequence ID" value="NZ_FNXG01000001.1"/>
</dbReference>
<evidence type="ECO:0000259" key="2">
    <source>
        <dbReference type="Pfam" id="PF01052"/>
    </source>
</evidence>
<feature type="domain" description="Flagellar motor switch protein FliN-like C-terminal" evidence="2">
    <location>
        <begin position="243"/>
        <end position="310"/>
    </location>
</feature>
<feature type="compositionally biased region" description="Low complexity" evidence="1">
    <location>
        <begin position="326"/>
        <end position="349"/>
    </location>
</feature>
<dbReference type="OrthoDB" id="7824563at2"/>
<reference evidence="4" key="1">
    <citation type="submission" date="2016-10" db="EMBL/GenBank/DDBJ databases">
        <authorList>
            <person name="Varghese N."/>
            <person name="Submissions S."/>
        </authorList>
    </citation>
    <scope>NUCLEOTIDE SEQUENCE [LARGE SCALE GENOMIC DNA]</scope>
    <source>
        <strain evidence="4">DSM 11593</strain>
    </source>
</reference>
<gene>
    <name evidence="3" type="ORF">SAMN04488075_0864</name>
</gene>
<feature type="region of interest" description="Disordered" evidence="1">
    <location>
        <begin position="326"/>
        <end position="351"/>
    </location>
</feature>
<keyword evidence="3" id="KW-0966">Cell projection</keyword>
<protein>
    <submittedName>
        <fullName evidence="3">Flagellar motor switch protein FliM</fullName>
    </submittedName>
</protein>
<dbReference type="STRING" id="65735.SAMN04488075_0864"/>
<dbReference type="EMBL" id="FNXG01000001">
    <property type="protein sequence ID" value="SEH70191.1"/>
    <property type="molecule type" value="Genomic_DNA"/>
</dbReference>
<dbReference type="InterPro" id="IPR036429">
    <property type="entry name" value="SpoA-like_sf"/>
</dbReference>
<keyword evidence="4" id="KW-1185">Reference proteome</keyword>
<accession>A0A1H6KFB8</accession>
<dbReference type="SUPFAM" id="SSF101801">
    <property type="entry name" value="Surface presentation of antigens (SPOA)"/>
    <property type="match status" value="1"/>
</dbReference>
<dbReference type="Pfam" id="PF01052">
    <property type="entry name" value="FliMN_C"/>
    <property type="match status" value="1"/>
</dbReference>
<proteinExistence type="predicted"/>
<evidence type="ECO:0000313" key="3">
    <source>
        <dbReference type="EMBL" id="SEH70191.1"/>
    </source>
</evidence>
<keyword evidence="3" id="KW-0282">Flagellum</keyword>
<dbReference type="Proteomes" id="UP000199125">
    <property type="component" value="Unassembled WGS sequence"/>
</dbReference>
<organism evidence="3 4">
    <name type="scientific">Paracoccus alkenifer</name>
    <dbReference type="NCBI Taxonomy" id="65735"/>
    <lineage>
        <taxon>Bacteria</taxon>
        <taxon>Pseudomonadati</taxon>
        <taxon>Pseudomonadota</taxon>
        <taxon>Alphaproteobacteria</taxon>
        <taxon>Rhodobacterales</taxon>
        <taxon>Paracoccaceae</taxon>
        <taxon>Paracoccus</taxon>
    </lineage>
</organism>
<sequence>MQGATQTEDGGPVGRSVLWRHVTAATSRRAGGEATGAMPTRAGARSPERVVAGAIGRAADKIHRMPLFFDQIQWSEAALAELGELLPEGALVSMIEGPGDSLGVVAICPELLAAITEMQTAGRVSSRPAPSRRPTRTDGSICSDFINALLAELGADPSLLPGRDRIRGYRYASHLDDLRALDLLLEDGGFHLLSVGLRAGEAGQRNGRLVIAWPADPAQSPCEPGNDAEPADDCTGASSLADAVLDAPFELRGILCRRRISLRELAALAPGDVVALPPDVLGAATLETALGQVLFRGKLGEMAGRHALRLLAGADVAVAGVADPATAPPSAATVGPDGLSLGDLDSPDPFRAVHENLVPHDVDGAGPSHRTLPESA</sequence>
<dbReference type="AlphaFoldDB" id="A0A1H6KFB8"/>
<dbReference type="Gene3D" id="2.30.330.10">
    <property type="entry name" value="SpoA-like"/>
    <property type="match status" value="1"/>
</dbReference>
<keyword evidence="3" id="KW-0969">Cilium</keyword>